<organism evidence="3 5">
    <name type="scientific">Adineta ricciae</name>
    <name type="common">Rotifer</name>
    <dbReference type="NCBI Taxonomy" id="249248"/>
    <lineage>
        <taxon>Eukaryota</taxon>
        <taxon>Metazoa</taxon>
        <taxon>Spiralia</taxon>
        <taxon>Gnathifera</taxon>
        <taxon>Rotifera</taxon>
        <taxon>Eurotatoria</taxon>
        <taxon>Bdelloidea</taxon>
        <taxon>Adinetida</taxon>
        <taxon>Adinetidae</taxon>
        <taxon>Adineta</taxon>
    </lineage>
</organism>
<dbReference type="InterPro" id="IPR032710">
    <property type="entry name" value="NTF2-like_dom_sf"/>
</dbReference>
<gene>
    <name evidence="3" type="ORF">EDS130_LOCUS16185</name>
    <name evidence="2" type="ORF">XAT740_LOCUS1610</name>
</gene>
<dbReference type="OrthoDB" id="5970825at2759"/>
<accession>A0A814IV50</accession>
<sequence length="113" mass="12827">MSFDTVDKVNREFERAYNNGQVKEAVATYSNDARLFATDKQVYEGLSQIEKYYTEARSAGNSKVELHTGQVIPCGPDHLVEVSQYKINTDGGNYVVVWKKDGGQWKKIIDIFN</sequence>
<dbReference type="InterPro" id="IPR027843">
    <property type="entry name" value="DUF4440"/>
</dbReference>
<evidence type="ECO:0000313" key="2">
    <source>
        <dbReference type="EMBL" id="CAF0774060.1"/>
    </source>
</evidence>
<evidence type="ECO:0000313" key="5">
    <source>
        <dbReference type="Proteomes" id="UP000663852"/>
    </source>
</evidence>
<dbReference type="Proteomes" id="UP000663828">
    <property type="component" value="Unassembled WGS sequence"/>
</dbReference>
<dbReference type="Proteomes" id="UP000663852">
    <property type="component" value="Unassembled WGS sequence"/>
</dbReference>
<dbReference type="PANTHER" id="PTHR31664:SF8">
    <property type="entry name" value="DUF4440 DOMAIN-CONTAINING PROTEIN"/>
    <property type="match status" value="1"/>
</dbReference>
<dbReference type="EMBL" id="CAJNOR010000050">
    <property type="protein sequence ID" value="CAF0774060.1"/>
    <property type="molecule type" value="Genomic_DNA"/>
</dbReference>
<evidence type="ECO:0000259" key="1">
    <source>
        <dbReference type="Pfam" id="PF14534"/>
    </source>
</evidence>
<dbReference type="Pfam" id="PF14534">
    <property type="entry name" value="DUF4440"/>
    <property type="match status" value="1"/>
</dbReference>
<comment type="caution">
    <text evidence="3">The sequence shown here is derived from an EMBL/GenBank/DDBJ whole genome shotgun (WGS) entry which is preliminary data.</text>
</comment>
<evidence type="ECO:0000313" key="3">
    <source>
        <dbReference type="EMBL" id="CAF1026693.1"/>
    </source>
</evidence>
<dbReference type="PANTHER" id="PTHR31664">
    <property type="entry name" value="PROTEIN CBG16427"/>
    <property type="match status" value="1"/>
</dbReference>
<dbReference type="AlphaFoldDB" id="A0A814IV50"/>
<protein>
    <recommendedName>
        <fullName evidence="1">DUF4440 domain-containing protein</fullName>
    </recommendedName>
</protein>
<dbReference type="Gene3D" id="3.10.450.50">
    <property type="match status" value="1"/>
</dbReference>
<dbReference type="SUPFAM" id="SSF54427">
    <property type="entry name" value="NTF2-like"/>
    <property type="match status" value="1"/>
</dbReference>
<feature type="domain" description="DUF4440" evidence="1">
    <location>
        <begin position="7"/>
        <end position="106"/>
    </location>
</feature>
<evidence type="ECO:0000313" key="4">
    <source>
        <dbReference type="Proteomes" id="UP000663828"/>
    </source>
</evidence>
<keyword evidence="4" id="KW-1185">Reference proteome</keyword>
<name>A0A814IV50_ADIRI</name>
<proteinExistence type="predicted"/>
<reference evidence="3" key="1">
    <citation type="submission" date="2021-02" db="EMBL/GenBank/DDBJ databases">
        <authorList>
            <person name="Nowell W R."/>
        </authorList>
    </citation>
    <scope>NUCLEOTIDE SEQUENCE</scope>
</reference>
<dbReference type="EMBL" id="CAJNOJ010000070">
    <property type="protein sequence ID" value="CAF1026693.1"/>
    <property type="molecule type" value="Genomic_DNA"/>
</dbReference>